<keyword evidence="3 9" id="KW-0808">Transferase</keyword>
<reference evidence="9 10" key="1">
    <citation type="submission" date="2023-07" db="EMBL/GenBank/DDBJ databases">
        <title>Genomic Encyclopedia of Type Strains, Phase IV (KMG-IV): sequencing the most valuable type-strain genomes for metagenomic binning, comparative biology and taxonomic classification.</title>
        <authorList>
            <person name="Goeker M."/>
        </authorList>
    </citation>
    <scope>NUCLEOTIDE SEQUENCE [LARGE SCALE GENOMIC DNA]</scope>
    <source>
        <strain evidence="9 10">DSM 19619</strain>
    </source>
</reference>
<name>A0ABU0JCX0_9HYPH</name>
<dbReference type="SUPFAM" id="SSF53155">
    <property type="entry name" value="Methylated DNA-protein cysteine methyltransferase domain"/>
    <property type="match status" value="1"/>
</dbReference>
<evidence type="ECO:0000256" key="2">
    <source>
        <dbReference type="ARBA" id="ARBA00022603"/>
    </source>
</evidence>
<comment type="catalytic activity">
    <reaction evidence="6">
        <text>a 6-O-methyl-2'-deoxyguanosine in DNA + L-cysteinyl-[protein] = S-methyl-L-cysteinyl-[protein] + a 2'-deoxyguanosine in DNA</text>
        <dbReference type="Rhea" id="RHEA:24000"/>
        <dbReference type="Rhea" id="RHEA-COMP:10131"/>
        <dbReference type="Rhea" id="RHEA-COMP:10132"/>
        <dbReference type="Rhea" id="RHEA-COMP:11367"/>
        <dbReference type="Rhea" id="RHEA-COMP:11368"/>
        <dbReference type="ChEBI" id="CHEBI:29950"/>
        <dbReference type="ChEBI" id="CHEBI:82612"/>
        <dbReference type="ChEBI" id="CHEBI:85445"/>
        <dbReference type="ChEBI" id="CHEBI:85448"/>
        <dbReference type="EC" id="2.1.1.63"/>
    </reaction>
</comment>
<evidence type="ECO:0000313" key="10">
    <source>
        <dbReference type="Proteomes" id="UP001242480"/>
    </source>
</evidence>
<dbReference type="InterPro" id="IPR001497">
    <property type="entry name" value="MethylDNA_cys_MeTrfase_AS"/>
</dbReference>
<feature type="compositionally biased region" description="Low complexity" evidence="7">
    <location>
        <begin position="206"/>
        <end position="215"/>
    </location>
</feature>
<dbReference type="Proteomes" id="UP001242480">
    <property type="component" value="Unassembled WGS sequence"/>
</dbReference>
<sequence length="230" mass="23852">MSLMISISASPAAPEAKPIATSVDGLSYATASCTLGVVLAARSVKGVCAIALGDSGRDLEAGLAVRFPNAMLVADEDVVRDDLAEVVRFVETPAAGLRLTLDMRGTAFQRRVWEKLRAVSVGRTVTAMELARWISPLASPLAVAAACTANPIAFAIPCHRVVHRNGDPAGPDIARHRELLRREAGVGRSGLTARAFPRKEAPGYAATGAGRAAAASNRGETSSIGARSSP</sequence>
<accession>A0ABU0JCX0</accession>
<dbReference type="InterPro" id="IPR036631">
    <property type="entry name" value="MGMT_N_sf"/>
</dbReference>
<evidence type="ECO:0000256" key="5">
    <source>
        <dbReference type="ARBA" id="ARBA00023204"/>
    </source>
</evidence>
<feature type="region of interest" description="Disordered" evidence="7">
    <location>
        <begin position="206"/>
        <end position="230"/>
    </location>
</feature>
<keyword evidence="4" id="KW-0227">DNA damage</keyword>
<dbReference type="PANTHER" id="PTHR10815:SF14">
    <property type="entry name" value="BIFUNCTIONAL TRANSCRIPTIONAL ACTIVATOR_DNA REPAIR ENZYME ADA"/>
    <property type="match status" value="1"/>
</dbReference>
<dbReference type="Pfam" id="PF01035">
    <property type="entry name" value="DNA_binding_1"/>
    <property type="match status" value="1"/>
</dbReference>
<evidence type="ECO:0000256" key="1">
    <source>
        <dbReference type="ARBA" id="ARBA00001286"/>
    </source>
</evidence>
<dbReference type="InterPro" id="IPR036217">
    <property type="entry name" value="MethylDNA_cys_MeTrfase_DNAb"/>
</dbReference>
<evidence type="ECO:0000256" key="6">
    <source>
        <dbReference type="ARBA" id="ARBA00049348"/>
    </source>
</evidence>
<evidence type="ECO:0000256" key="4">
    <source>
        <dbReference type="ARBA" id="ARBA00022763"/>
    </source>
</evidence>
<dbReference type="PANTHER" id="PTHR10815">
    <property type="entry name" value="METHYLATED-DNA--PROTEIN-CYSTEINE METHYLTRANSFERASE"/>
    <property type="match status" value="1"/>
</dbReference>
<dbReference type="SUPFAM" id="SSF46767">
    <property type="entry name" value="Methylated DNA-protein cysteine methyltransferase, C-terminal domain"/>
    <property type="match status" value="1"/>
</dbReference>
<dbReference type="InterPro" id="IPR036388">
    <property type="entry name" value="WH-like_DNA-bd_sf"/>
</dbReference>
<gene>
    <name evidence="9" type="ORF">QO011_005164</name>
</gene>
<comment type="catalytic activity">
    <reaction evidence="1">
        <text>a 4-O-methyl-thymidine in DNA + L-cysteinyl-[protein] = a thymidine in DNA + S-methyl-L-cysteinyl-[protein]</text>
        <dbReference type="Rhea" id="RHEA:53428"/>
        <dbReference type="Rhea" id="RHEA-COMP:10131"/>
        <dbReference type="Rhea" id="RHEA-COMP:10132"/>
        <dbReference type="Rhea" id="RHEA-COMP:13555"/>
        <dbReference type="Rhea" id="RHEA-COMP:13556"/>
        <dbReference type="ChEBI" id="CHEBI:29950"/>
        <dbReference type="ChEBI" id="CHEBI:82612"/>
        <dbReference type="ChEBI" id="CHEBI:137386"/>
        <dbReference type="ChEBI" id="CHEBI:137387"/>
        <dbReference type="EC" id="2.1.1.63"/>
    </reaction>
</comment>
<keyword evidence="2 9" id="KW-0489">Methyltransferase</keyword>
<feature type="compositionally biased region" description="Polar residues" evidence="7">
    <location>
        <begin position="218"/>
        <end position="230"/>
    </location>
</feature>
<protein>
    <submittedName>
        <fullName evidence="9">Methylated-DNA-[protein]-cysteine S-methyltransferase/AraC family transcriptional regulator of adaptative response/methylated-DNA-[protein]-cysteine methyltransferase</fullName>
        <ecNumber evidence="9">2.1.1.63</ecNumber>
    </submittedName>
</protein>
<dbReference type="Gene3D" id="1.10.10.10">
    <property type="entry name" value="Winged helix-like DNA-binding domain superfamily/Winged helix DNA-binding domain"/>
    <property type="match status" value="1"/>
</dbReference>
<proteinExistence type="predicted"/>
<dbReference type="EMBL" id="JAUSVX010000011">
    <property type="protein sequence ID" value="MDQ0472135.1"/>
    <property type="molecule type" value="Genomic_DNA"/>
</dbReference>
<dbReference type="CDD" id="cd06445">
    <property type="entry name" value="ATase"/>
    <property type="match status" value="1"/>
</dbReference>
<evidence type="ECO:0000256" key="7">
    <source>
        <dbReference type="SAM" id="MobiDB-lite"/>
    </source>
</evidence>
<evidence type="ECO:0000256" key="3">
    <source>
        <dbReference type="ARBA" id="ARBA00022679"/>
    </source>
</evidence>
<comment type="caution">
    <text evidence="9">The sequence shown here is derived from an EMBL/GenBank/DDBJ whole genome shotgun (WGS) entry which is preliminary data.</text>
</comment>
<dbReference type="PROSITE" id="PS00374">
    <property type="entry name" value="MGMT"/>
    <property type="match status" value="1"/>
</dbReference>
<evidence type="ECO:0000259" key="8">
    <source>
        <dbReference type="Pfam" id="PF01035"/>
    </source>
</evidence>
<dbReference type="Gene3D" id="3.30.160.70">
    <property type="entry name" value="Methylated DNA-protein cysteine methyltransferase domain"/>
    <property type="match status" value="1"/>
</dbReference>
<evidence type="ECO:0000313" key="9">
    <source>
        <dbReference type="EMBL" id="MDQ0472135.1"/>
    </source>
</evidence>
<dbReference type="EC" id="2.1.1.63" evidence="9"/>
<feature type="domain" description="Methylated-DNA-[protein]-cysteine S-methyltransferase DNA binding" evidence="8">
    <location>
        <begin position="107"/>
        <end position="184"/>
    </location>
</feature>
<dbReference type="InterPro" id="IPR014048">
    <property type="entry name" value="MethylDNA_cys_MeTrfase_DNA-bd"/>
</dbReference>
<dbReference type="RefSeq" id="WP_307278462.1">
    <property type="nucleotide sequence ID" value="NZ_JAUSVX010000011.1"/>
</dbReference>
<dbReference type="GO" id="GO:0003908">
    <property type="term" value="F:methylated-DNA-[protein]-cysteine S-methyltransferase activity"/>
    <property type="evidence" value="ECO:0007669"/>
    <property type="project" value="UniProtKB-EC"/>
</dbReference>
<dbReference type="NCBIfam" id="TIGR00589">
    <property type="entry name" value="ogt"/>
    <property type="match status" value="1"/>
</dbReference>
<keyword evidence="10" id="KW-1185">Reference proteome</keyword>
<keyword evidence="5" id="KW-0234">DNA repair</keyword>
<dbReference type="GO" id="GO:0032259">
    <property type="term" value="P:methylation"/>
    <property type="evidence" value="ECO:0007669"/>
    <property type="project" value="UniProtKB-KW"/>
</dbReference>
<organism evidence="9 10">
    <name type="scientific">Labrys wisconsinensis</name>
    <dbReference type="NCBI Taxonomy" id="425677"/>
    <lineage>
        <taxon>Bacteria</taxon>
        <taxon>Pseudomonadati</taxon>
        <taxon>Pseudomonadota</taxon>
        <taxon>Alphaproteobacteria</taxon>
        <taxon>Hyphomicrobiales</taxon>
        <taxon>Xanthobacteraceae</taxon>
        <taxon>Labrys</taxon>
    </lineage>
</organism>